<feature type="domain" description="OTU" evidence="1">
    <location>
        <begin position="232"/>
        <end position="319"/>
    </location>
</feature>
<name>A0A397U4D8_9GLOM</name>
<protein>
    <recommendedName>
        <fullName evidence="1">OTU domain-containing protein</fullName>
    </recommendedName>
</protein>
<dbReference type="EMBL" id="QKWP01002041">
    <property type="protein sequence ID" value="RIB05150.1"/>
    <property type="molecule type" value="Genomic_DNA"/>
</dbReference>
<gene>
    <name evidence="2" type="ORF">C2G38_2220480</name>
</gene>
<dbReference type="AlphaFoldDB" id="A0A397U4D8"/>
<evidence type="ECO:0000259" key="1">
    <source>
        <dbReference type="PROSITE" id="PS50802"/>
    </source>
</evidence>
<proteinExistence type="predicted"/>
<evidence type="ECO:0000313" key="3">
    <source>
        <dbReference type="Proteomes" id="UP000266673"/>
    </source>
</evidence>
<dbReference type="Proteomes" id="UP000266673">
    <property type="component" value="Unassembled WGS sequence"/>
</dbReference>
<sequence length="369" mass="42166">MAYTKHYCHMGTLTTGRAESSHYAFKRAIEMAGDLEGVFRQIDQTMRIQNLKASMRQGSNKVAIDPFTLHMHDNAETCECLTKINYKLPCKHMISKNGPIPLLAINKRWLLERPDIVELPHSSKSAAIDSEFYESFVKAEEKFQQLTNNVNKKEFITKLNEVTSMSLSESIKPLPIAVPKGRLPGTKRGLLLSDKIIQQQNIPLKPKLSDSYLSGNKLFEANIPKFMQEHVLAYFNVNGDGNCGFRAVAVLVEKSEECSVDVRKQLLDVYANAFEWPVHYFSKHISIIFLPDNAPLNRNASIVFAYILETQHFVAMKLKPNAPVPPIANGWENICSEQSKFWKNLFISRIAHFKKEDEEECRYLQKEKL</sequence>
<organism evidence="2 3">
    <name type="scientific">Gigaspora rosea</name>
    <dbReference type="NCBI Taxonomy" id="44941"/>
    <lineage>
        <taxon>Eukaryota</taxon>
        <taxon>Fungi</taxon>
        <taxon>Fungi incertae sedis</taxon>
        <taxon>Mucoromycota</taxon>
        <taxon>Glomeromycotina</taxon>
        <taxon>Glomeromycetes</taxon>
        <taxon>Diversisporales</taxon>
        <taxon>Gigasporaceae</taxon>
        <taxon>Gigaspora</taxon>
    </lineage>
</organism>
<keyword evidence="3" id="KW-1185">Reference proteome</keyword>
<dbReference type="PROSITE" id="PS50802">
    <property type="entry name" value="OTU"/>
    <property type="match status" value="1"/>
</dbReference>
<accession>A0A397U4D8</accession>
<dbReference type="InterPro" id="IPR003323">
    <property type="entry name" value="OTU_dom"/>
</dbReference>
<dbReference type="CDD" id="cd22744">
    <property type="entry name" value="OTU"/>
    <property type="match status" value="1"/>
</dbReference>
<reference evidence="2 3" key="1">
    <citation type="submission" date="2018-06" db="EMBL/GenBank/DDBJ databases">
        <title>Comparative genomics reveals the genomic features of Rhizophagus irregularis, R. cerebriforme, R. diaphanum and Gigaspora rosea, and their symbiotic lifestyle signature.</title>
        <authorList>
            <person name="Morin E."/>
            <person name="San Clemente H."/>
            <person name="Chen E.C.H."/>
            <person name="De La Providencia I."/>
            <person name="Hainaut M."/>
            <person name="Kuo A."/>
            <person name="Kohler A."/>
            <person name="Murat C."/>
            <person name="Tang N."/>
            <person name="Roy S."/>
            <person name="Loubradou J."/>
            <person name="Henrissat B."/>
            <person name="Grigoriev I.V."/>
            <person name="Corradi N."/>
            <person name="Roux C."/>
            <person name="Martin F.M."/>
        </authorList>
    </citation>
    <scope>NUCLEOTIDE SEQUENCE [LARGE SCALE GENOMIC DNA]</scope>
    <source>
        <strain evidence="2 3">DAOM 194757</strain>
    </source>
</reference>
<comment type="caution">
    <text evidence="2">The sequence shown here is derived from an EMBL/GenBank/DDBJ whole genome shotgun (WGS) entry which is preliminary data.</text>
</comment>
<evidence type="ECO:0000313" key="2">
    <source>
        <dbReference type="EMBL" id="RIB05150.1"/>
    </source>
</evidence>
<dbReference type="Gene3D" id="3.90.70.80">
    <property type="match status" value="1"/>
</dbReference>
<dbReference type="OrthoDB" id="2365479at2759"/>